<dbReference type="InterPro" id="IPR001867">
    <property type="entry name" value="OmpR/PhoB-type_DNA-bd"/>
</dbReference>
<dbReference type="GO" id="GO:0005829">
    <property type="term" value="C:cytosol"/>
    <property type="evidence" value="ECO:0007669"/>
    <property type="project" value="TreeGrafter"/>
</dbReference>
<dbReference type="AlphaFoldDB" id="A0A6M3ZX36"/>
<dbReference type="InterPro" id="IPR011006">
    <property type="entry name" value="CheY-like_superfamily"/>
</dbReference>
<gene>
    <name evidence="10" type="ORF">C798_24330</name>
</gene>
<keyword evidence="5" id="KW-0804">Transcription</keyword>
<organism evidence="10 11">
    <name type="scientific">Herbaspirillum rubrisubalbicans Os34</name>
    <dbReference type="NCBI Taxonomy" id="1235827"/>
    <lineage>
        <taxon>Bacteria</taxon>
        <taxon>Pseudomonadati</taxon>
        <taxon>Pseudomonadota</taxon>
        <taxon>Betaproteobacteria</taxon>
        <taxon>Burkholderiales</taxon>
        <taxon>Oxalobacteraceae</taxon>
        <taxon>Herbaspirillum</taxon>
    </lineage>
</organism>
<accession>A0A6M3ZX36</accession>
<feature type="DNA-binding region" description="OmpR/PhoB-type" evidence="7">
    <location>
        <begin position="129"/>
        <end position="231"/>
    </location>
</feature>
<dbReference type="InterPro" id="IPR001789">
    <property type="entry name" value="Sig_transdc_resp-reg_receiver"/>
</dbReference>
<dbReference type="Pfam" id="PF00486">
    <property type="entry name" value="Trans_reg_C"/>
    <property type="match status" value="1"/>
</dbReference>
<evidence type="ECO:0000259" key="9">
    <source>
        <dbReference type="PROSITE" id="PS51755"/>
    </source>
</evidence>
<evidence type="ECO:0000259" key="8">
    <source>
        <dbReference type="PROSITE" id="PS50110"/>
    </source>
</evidence>
<dbReference type="Gene3D" id="1.10.10.10">
    <property type="entry name" value="Winged helix-like DNA-binding domain superfamily/Winged helix DNA-binding domain"/>
    <property type="match status" value="1"/>
</dbReference>
<evidence type="ECO:0000256" key="1">
    <source>
        <dbReference type="ARBA" id="ARBA00022553"/>
    </source>
</evidence>
<sequence length="233" mass="26135">MKIGIISSDADTVTLVTQLAERHDTTVYTGAEGFAAACDDGAHLMVLDLDDLQRHPHAITTIVHDHRPPVRSKARPVVLLICTPAHQHWLRNLRLAGADDFLVKPVRRQELALRLDLLLLAAQPYEAPPNIVEAAGFVVDLARLRVTHPERPDLDATLTRKEAELALLFMQHLGRPLSRAFLLERIWGNEQETPTRTIDTHVSRIRTKLGLQPSNGYQLATVYGYGYQLEKLE</sequence>
<evidence type="ECO:0000256" key="6">
    <source>
        <dbReference type="PROSITE-ProRule" id="PRU00169"/>
    </source>
</evidence>
<dbReference type="Gene3D" id="3.40.50.2300">
    <property type="match status" value="1"/>
</dbReference>
<dbReference type="PANTHER" id="PTHR48111">
    <property type="entry name" value="REGULATOR OF RPOS"/>
    <property type="match status" value="1"/>
</dbReference>
<dbReference type="GO" id="GO:0000156">
    <property type="term" value="F:phosphorelay response regulator activity"/>
    <property type="evidence" value="ECO:0007669"/>
    <property type="project" value="TreeGrafter"/>
</dbReference>
<dbReference type="Proteomes" id="UP000501648">
    <property type="component" value="Chromosome"/>
</dbReference>
<dbReference type="PROSITE" id="PS50110">
    <property type="entry name" value="RESPONSE_REGULATORY"/>
    <property type="match status" value="1"/>
</dbReference>
<dbReference type="RefSeq" id="WP_017449703.1">
    <property type="nucleotide sequence ID" value="NZ_CP008956.1"/>
</dbReference>
<keyword evidence="2" id="KW-0902">Two-component regulatory system</keyword>
<keyword evidence="3" id="KW-0805">Transcription regulation</keyword>
<dbReference type="SMART" id="SM00862">
    <property type="entry name" value="Trans_reg_C"/>
    <property type="match status" value="1"/>
</dbReference>
<dbReference type="SUPFAM" id="SSF52172">
    <property type="entry name" value="CheY-like"/>
    <property type="match status" value="1"/>
</dbReference>
<evidence type="ECO:0000256" key="4">
    <source>
        <dbReference type="ARBA" id="ARBA00023125"/>
    </source>
</evidence>
<feature type="modified residue" description="4-aspartylphosphate" evidence="6">
    <location>
        <position position="48"/>
    </location>
</feature>
<dbReference type="PANTHER" id="PTHR48111:SF1">
    <property type="entry name" value="TWO-COMPONENT RESPONSE REGULATOR ORR33"/>
    <property type="match status" value="1"/>
</dbReference>
<evidence type="ECO:0000256" key="7">
    <source>
        <dbReference type="PROSITE-ProRule" id="PRU01091"/>
    </source>
</evidence>
<reference evidence="10 11" key="1">
    <citation type="journal article" date="2012" name="J. Bacteriol.">
        <title>Genome sequence of the pathogenic Herbaspirillum seropedicae strain Os34, isolated from rice roots.</title>
        <authorList>
            <person name="Ye W."/>
            <person name="Ye S."/>
            <person name="Liu J."/>
            <person name="Chang S."/>
            <person name="Chen M."/>
            <person name="Zhu B."/>
            <person name="Guo L."/>
            <person name="An Q."/>
        </authorList>
    </citation>
    <scope>NUCLEOTIDE SEQUENCE [LARGE SCALE GENOMIC DNA]</scope>
    <source>
        <strain evidence="10 11">Os34</strain>
    </source>
</reference>
<dbReference type="PROSITE" id="PS51755">
    <property type="entry name" value="OMPR_PHOB"/>
    <property type="match status" value="1"/>
</dbReference>
<name>A0A6M3ZX36_9BURK</name>
<dbReference type="GO" id="GO:0000976">
    <property type="term" value="F:transcription cis-regulatory region binding"/>
    <property type="evidence" value="ECO:0007669"/>
    <property type="project" value="TreeGrafter"/>
</dbReference>
<dbReference type="InterPro" id="IPR036388">
    <property type="entry name" value="WH-like_DNA-bd_sf"/>
</dbReference>
<dbReference type="InterPro" id="IPR039420">
    <property type="entry name" value="WalR-like"/>
</dbReference>
<dbReference type="SUPFAM" id="SSF46894">
    <property type="entry name" value="C-terminal effector domain of the bipartite response regulators"/>
    <property type="match status" value="1"/>
</dbReference>
<proteinExistence type="predicted"/>
<dbReference type="GO" id="GO:0006355">
    <property type="term" value="P:regulation of DNA-templated transcription"/>
    <property type="evidence" value="ECO:0007669"/>
    <property type="project" value="InterPro"/>
</dbReference>
<feature type="domain" description="OmpR/PhoB-type" evidence="9">
    <location>
        <begin position="129"/>
        <end position="231"/>
    </location>
</feature>
<evidence type="ECO:0000313" key="10">
    <source>
        <dbReference type="EMBL" id="QJQ03245.1"/>
    </source>
</evidence>
<evidence type="ECO:0000313" key="11">
    <source>
        <dbReference type="Proteomes" id="UP000501648"/>
    </source>
</evidence>
<evidence type="ECO:0000256" key="2">
    <source>
        <dbReference type="ARBA" id="ARBA00023012"/>
    </source>
</evidence>
<keyword evidence="1 6" id="KW-0597">Phosphoprotein</keyword>
<dbReference type="CDD" id="cd00383">
    <property type="entry name" value="trans_reg_C"/>
    <property type="match status" value="1"/>
</dbReference>
<keyword evidence="4 7" id="KW-0238">DNA-binding</keyword>
<dbReference type="InterPro" id="IPR016032">
    <property type="entry name" value="Sig_transdc_resp-reg_C-effctor"/>
</dbReference>
<evidence type="ECO:0000256" key="5">
    <source>
        <dbReference type="ARBA" id="ARBA00023163"/>
    </source>
</evidence>
<dbReference type="GO" id="GO:0032993">
    <property type="term" value="C:protein-DNA complex"/>
    <property type="evidence" value="ECO:0007669"/>
    <property type="project" value="TreeGrafter"/>
</dbReference>
<feature type="domain" description="Response regulatory" evidence="8">
    <location>
        <begin position="2"/>
        <end position="119"/>
    </location>
</feature>
<protein>
    <submittedName>
        <fullName evidence="10">DNA-binding response regulator</fullName>
    </submittedName>
</protein>
<dbReference type="EMBL" id="CP008956">
    <property type="protein sequence ID" value="QJQ03245.1"/>
    <property type="molecule type" value="Genomic_DNA"/>
</dbReference>
<evidence type="ECO:0000256" key="3">
    <source>
        <dbReference type="ARBA" id="ARBA00023015"/>
    </source>
</evidence>